<accession>A0A2W7P096</accession>
<proteinExistence type="predicted"/>
<evidence type="ECO:0000313" key="1">
    <source>
        <dbReference type="EMBL" id="PZX29478.1"/>
    </source>
</evidence>
<reference evidence="1" key="1">
    <citation type="submission" date="2018-06" db="EMBL/GenBank/DDBJ databases">
        <title>Genomic Encyclopedia of Type Strains, Phase IV (KMG-V): Genome sequencing to study the core and pangenomes of soil and plant-associated prokaryotes.</title>
        <authorList>
            <person name="Whitman W."/>
        </authorList>
    </citation>
    <scope>NUCLEOTIDE SEQUENCE [LARGE SCALE GENOMIC DNA]</scope>
    <source>
        <strain evidence="1">MLR2-44</strain>
    </source>
</reference>
<organism evidence="1 2">
    <name type="scientific">Cupriavidus phytorum</name>
    <dbReference type="NCBI Taxonomy" id="3024399"/>
    <lineage>
        <taxon>Bacteria</taxon>
        <taxon>Pseudomonadati</taxon>
        <taxon>Pseudomonadota</taxon>
        <taxon>Betaproteobacteria</taxon>
        <taxon>Burkholderiales</taxon>
        <taxon>Burkholderiaceae</taxon>
        <taxon>Cupriavidus</taxon>
    </lineage>
</organism>
<evidence type="ECO:0000313" key="2">
    <source>
        <dbReference type="Proteomes" id="UP000249638"/>
    </source>
</evidence>
<dbReference type="Proteomes" id="UP000249638">
    <property type="component" value="Unassembled WGS sequence"/>
</dbReference>
<dbReference type="EMBL" id="QKZN01000004">
    <property type="protein sequence ID" value="PZX29478.1"/>
    <property type="molecule type" value="Genomic_DNA"/>
</dbReference>
<sequence>MIPIKRGDHFEWGGQFFAPDGSVQSFAGWSISSQVRNSSGCLVEQLAATWIDATQGLYSIESAGTTGWPTGRLSLDVQIIDLSGRPFSSNTEYINVIKDITHG</sequence>
<comment type="caution">
    <text evidence="1">The sequence shown here is derived from an EMBL/GenBank/DDBJ whole genome shotgun (WGS) entry which is preliminary data.</text>
</comment>
<dbReference type="AlphaFoldDB" id="A0A2W7P096"/>
<keyword evidence="2" id="KW-1185">Reference proteome</keyword>
<gene>
    <name evidence="1" type="ORF">C7416_104483</name>
</gene>
<name>A0A2W7P096_9BURK</name>
<protein>
    <submittedName>
        <fullName evidence="1">Uncharacterized protein</fullName>
    </submittedName>
</protein>